<accession>B5LJ67</accession>
<keyword evidence="2" id="KW-1185">Reference proteome</keyword>
<name>B5LJ67_9CAUD</name>
<evidence type="ECO:0000313" key="1">
    <source>
        <dbReference type="EMBL" id="ACH62064.1"/>
    </source>
</evidence>
<dbReference type="KEGG" id="vg:6920760"/>
<gene>
    <name evidence="1" type="primary">56</name>
    <name evidence="1" type="ORF">MYRNA_56</name>
</gene>
<proteinExistence type="predicted"/>
<organism evidence="1 2">
    <name type="scientific">Mycobacterium phage Myrna</name>
    <dbReference type="NCBI Taxonomy" id="546805"/>
    <lineage>
        <taxon>Viruses</taxon>
        <taxon>Duplodnaviria</taxon>
        <taxon>Heunggongvirae</taxon>
        <taxon>Uroviricota</taxon>
        <taxon>Caudoviricetes</taxon>
        <taxon>Ceeclamvirinae</taxon>
        <taxon>Myrnavirus</taxon>
        <taxon>Myrnavirus myrna</taxon>
    </lineage>
</organism>
<protein>
    <recommendedName>
        <fullName evidence="3">Lipoprotein</fullName>
    </recommendedName>
</protein>
<reference evidence="1 2" key="1">
    <citation type="submission" date="2008-06" db="EMBL/GenBank/DDBJ databases">
        <authorList>
            <person name="Smith A.L."/>
            <person name="Paladin E.C."/>
            <person name="Jacobs-Sera D."/>
            <person name="Hendirx R.W."/>
            <person name="Hatfull G.F."/>
        </authorList>
    </citation>
    <scope>NUCLEOTIDE SEQUENCE [LARGE SCALE GENOMIC DNA]</scope>
</reference>
<dbReference type="Proteomes" id="UP000001849">
    <property type="component" value="Segment"/>
</dbReference>
<evidence type="ECO:0008006" key="3">
    <source>
        <dbReference type="Google" id="ProtNLM"/>
    </source>
</evidence>
<dbReference type="PROSITE" id="PS51257">
    <property type="entry name" value="PROKAR_LIPOPROTEIN"/>
    <property type="match status" value="1"/>
</dbReference>
<dbReference type="EMBL" id="EU826466">
    <property type="protein sequence ID" value="ACH62064.1"/>
    <property type="molecule type" value="Genomic_DNA"/>
</dbReference>
<sequence length="61" mass="6215">MKKMILGLAALAAILTGCGIEGADNSGGWMEAPNGGQVWCVGNSSGGLSCNWDAYNKGIVR</sequence>
<dbReference type="GeneID" id="6920760"/>
<evidence type="ECO:0000313" key="2">
    <source>
        <dbReference type="Proteomes" id="UP000001849"/>
    </source>
</evidence>
<dbReference type="RefSeq" id="YP_002224974.1">
    <property type="nucleotide sequence ID" value="NC_011273.1"/>
</dbReference>